<dbReference type="EMBL" id="UYRX01000332">
    <property type="protein sequence ID" value="VDK80322.1"/>
    <property type="molecule type" value="Genomic_DNA"/>
</dbReference>
<dbReference type="Proteomes" id="UP000277928">
    <property type="component" value="Unassembled WGS sequence"/>
</dbReference>
<protein>
    <submittedName>
        <fullName evidence="1">Uncharacterized protein</fullName>
    </submittedName>
</protein>
<sequence length="96" mass="10489">MWWFSVGKSSLILAPSGHLIQPKTSSQKPNWTAAVVDLCMQPMAISGMRELARRDDSSVHLHSQSLQDTRTVLTLVDGAHDLAATISAEFVASRVE</sequence>
<evidence type="ECO:0000313" key="2">
    <source>
        <dbReference type="EMBL" id="VDK83585.1"/>
    </source>
</evidence>
<gene>
    <name evidence="1" type="ORF">NLS_LOCUS4860</name>
    <name evidence="2" type="ORF">NLS_LOCUS6274</name>
    <name evidence="3" type="ORF">NLS_LOCUS6434</name>
</gene>
<dbReference type="AlphaFoldDB" id="A0A3P6SWX2"/>
<reference evidence="1 4" key="1">
    <citation type="submission" date="2018-08" db="EMBL/GenBank/DDBJ databases">
        <authorList>
            <person name="Laetsch R D."/>
            <person name="Stevens L."/>
            <person name="Kumar S."/>
            <person name="Blaxter L. M."/>
        </authorList>
    </citation>
    <scope>NUCLEOTIDE SEQUENCE [LARGE SCALE GENOMIC DNA]</scope>
</reference>
<accession>A0A3P6SWX2</accession>
<dbReference type="EMBL" id="UYRX01000565">
    <property type="protein sequence ID" value="VDK83945.1"/>
    <property type="molecule type" value="Genomic_DNA"/>
</dbReference>
<evidence type="ECO:0000313" key="3">
    <source>
        <dbReference type="EMBL" id="VDK83945.1"/>
    </source>
</evidence>
<evidence type="ECO:0000313" key="4">
    <source>
        <dbReference type="Proteomes" id="UP000277928"/>
    </source>
</evidence>
<proteinExistence type="predicted"/>
<keyword evidence="4" id="KW-1185">Reference proteome</keyword>
<evidence type="ECO:0000313" key="1">
    <source>
        <dbReference type="EMBL" id="VDK80322.1"/>
    </source>
</evidence>
<organism evidence="1 4">
    <name type="scientific">Litomosoides sigmodontis</name>
    <name type="common">Filarial nematode worm</name>
    <dbReference type="NCBI Taxonomy" id="42156"/>
    <lineage>
        <taxon>Eukaryota</taxon>
        <taxon>Metazoa</taxon>
        <taxon>Ecdysozoa</taxon>
        <taxon>Nematoda</taxon>
        <taxon>Chromadorea</taxon>
        <taxon>Rhabditida</taxon>
        <taxon>Spirurina</taxon>
        <taxon>Spiruromorpha</taxon>
        <taxon>Filarioidea</taxon>
        <taxon>Onchocercidae</taxon>
        <taxon>Litomosoides</taxon>
    </lineage>
</organism>
<dbReference type="EMBL" id="UYRX01000539">
    <property type="protein sequence ID" value="VDK83585.1"/>
    <property type="molecule type" value="Genomic_DNA"/>
</dbReference>
<name>A0A3P6SWX2_LITSI</name>